<evidence type="ECO:0000313" key="4">
    <source>
        <dbReference type="Proteomes" id="UP001153737"/>
    </source>
</evidence>
<dbReference type="Pfam" id="PF00096">
    <property type="entry name" value="zf-C2H2"/>
    <property type="match status" value="2"/>
</dbReference>
<dbReference type="GO" id="GO:0008270">
    <property type="term" value="F:zinc ion binding"/>
    <property type="evidence" value="ECO:0007669"/>
    <property type="project" value="UniProtKB-KW"/>
</dbReference>
<reference evidence="3" key="2">
    <citation type="submission" date="2022-10" db="EMBL/GenBank/DDBJ databases">
        <authorList>
            <consortium name="ENA_rothamsted_submissions"/>
            <consortium name="culmorum"/>
            <person name="King R."/>
        </authorList>
    </citation>
    <scope>NUCLEOTIDE SEQUENCE</scope>
</reference>
<keyword evidence="1" id="KW-0863">Zinc-finger</keyword>
<dbReference type="AlphaFoldDB" id="A0A9P0DM89"/>
<feature type="domain" description="C2H2-type" evidence="2">
    <location>
        <begin position="27"/>
        <end position="54"/>
    </location>
</feature>
<evidence type="ECO:0000259" key="2">
    <source>
        <dbReference type="PROSITE" id="PS50157"/>
    </source>
</evidence>
<dbReference type="InterPro" id="IPR036236">
    <property type="entry name" value="Znf_C2H2_sf"/>
</dbReference>
<accession>A0A9P0DM89</accession>
<dbReference type="Gene3D" id="3.30.160.60">
    <property type="entry name" value="Classic Zinc Finger"/>
    <property type="match status" value="1"/>
</dbReference>
<dbReference type="SUPFAM" id="SSF57667">
    <property type="entry name" value="beta-beta-alpha zinc fingers"/>
    <property type="match status" value="1"/>
</dbReference>
<keyword evidence="4" id="KW-1185">Reference proteome</keyword>
<proteinExistence type="predicted"/>
<evidence type="ECO:0000256" key="1">
    <source>
        <dbReference type="PROSITE-ProRule" id="PRU00042"/>
    </source>
</evidence>
<dbReference type="Proteomes" id="UP001153737">
    <property type="component" value="Chromosome 2"/>
</dbReference>
<dbReference type="EMBL" id="OU896708">
    <property type="protein sequence ID" value="CAH1155409.1"/>
    <property type="molecule type" value="Genomic_DNA"/>
</dbReference>
<keyword evidence="1" id="KW-0862">Zinc</keyword>
<dbReference type="OrthoDB" id="3437960at2759"/>
<evidence type="ECO:0000313" key="3">
    <source>
        <dbReference type="EMBL" id="CAH1155409.1"/>
    </source>
</evidence>
<protein>
    <recommendedName>
        <fullName evidence="2">C2H2-type domain-containing protein</fullName>
    </recommendedName>
</protein>
<feature type="domain" description="C2H2-type" evidence="2">
    <location>
        <begin position="56"/>
        <end position="82"/>
    </location>
</feature>
<dbReference type="PROSITE" id="PS50157">
    <property type="entry name" value="ZINC_FINGER_C2H2_2"/>
    <property type="match status" value="2"/>
</dbReference>
<reference evidence="3" key="1">
    <citation type="submission" date="2022-01" db="EMBL/GenBank/DDBJ databases">
        <authorList>
            <person name="King R."/>
        </authorList>
    </citation>
    <scope>NUCLEOTIDE SEQUENCE</scope>
</reference>
<name>A0A9P0DM89_PHACE</name>
<keyword evidence="1" id="KW-0479">Metal-binding</keyword>
<organism evidence="3 4">
    <name type="scientific">Phaedon cochleariae</name>
    <name type="common">Mustard beetle</name>
    <dbReference type="NCBI Taxonomy" id="80249"/>
    <lineage>
        <taxon>Eukaryota</taxon>
        <taxon>Metazoa</taxon>
        <taxon>Ecdysozoa</taxon>
        <taxon>Arthropoda</taxon>
        <taxon>Hexapoda</taxon>
        <taxon>Insecta</taxon>
        <taxon>Pterygota</taxon>
        <taxon>Neoptera</taxon>
        <taxon>Endopterygota</taxon>
        <taxon>Coleoptera</taxon>
        <taxon>Polyphaga</taxon>
        <taxon>Cucujiformia</taxon>
        <taxon>Chrysomeloidea</taxon>
        <taxon>Chrysomelidae</taxon>
        <taxon>Chrysomelinae</taxon>
        <taxon>Chrysomelini</taxon>
        <taxon>Phaedon</taxon>
    </lineage>
</organism>
<dbReference type="PROSITE" id="PS00028">
    <property type="entry name" value="ZINC_FINGER_C2H2_1"/>
    <property type="match status" value="1"/>
</dbReference>
<dbReference type="SMART" id="SM00355">
    <property type="entry name" value="ZnF_C2H2"/>
    <property type="match status" value="2"/>
</dbReference>
<gene>
    <name evidence="3" type="ORF">PHAECO_LOCUS6653</name>
</gene>
<dbReference type="InterPro" id="IPR013087">
    <property type="entry name" value="Znf_C2H2_type"/>
</dbReference>
<sequence length="82" mass="9704">MHATIVHILQRGAFRYKNVGKDSEGRFSCQKCSSSYKRKTHLIRHIDYECGVEPKFHCDLCSKKFKRKSTLSTHRFLVHRVH</sequence>